<organism evidence="1">
    <name type="scientific">bioreactor metagenome</name>
    <dbReference type="NCBI Taxonomy" id="1076179"/>
    <lineage>
        <taxon>unclassified sequences</taxon>
        <taxon>metagenomes</taxon>
        <taxon>ecological metagenomes</taxon>
    </lineage>
</organism>
<protein>
    <submittedName>
        <fullName evidence="1">Uncharacterized protein</fullName>
    </submittedName>
</protein>
<proteinExistence type="predicted"/>
<gene>
    <name evidence="1" type="ORF">SDC9_41239</name>
</gene>
<dbReference type="EMBL" id="VSSQ01000453">
    <property type="protein sequence ID" value="MPL95076.1"/>
    <property type="molecule type" value="Genomic_DNA"/>
</dbReference>
<accession>A0A644VUQ9</accession>
<comment type="caution">
    <text evidence="1">The sequence shown here is derived from an EMBL/GenBank/DDBJ whole genome shotgun (WGS) entry which is preliminary data.</text>
</comment>
<sequence>MATPYDVIHARAIAKLSDYDILKFDEDARQQILDEYLLSSQIEFQRLCKVDLSDKDALLRQYNNNLDEEIVEILATGEAYFWLIPKVLNTENLYNVLNTKDFSMYSPANLLKELQALRDTFWRDFKRKMYTYTYRTADIADLKA</sequence>
<evidence type="ECO:0000313" key="1">
    <source>
        <dbReference type="EMBL" id="MPL95076.1"/>
    </source>
</evidence>
<name>A0A644VUQ9_9ZZZZ</name>
<reference evidence="1" key="1">
    <citation type="submission" date="2019-08" db="EMBL/GenBank/DDBJ databases">
        <authorList>
            <person name="Kucharzyk K."/>
            <person name="Murdoch R.W."/>
            <person name="Higgins S."/>
            <person name="Loffler F."/>
        </authorList>
    </citation>
    <scope>NUCLEOTIDE SEQUENCE</scope>
</reference>
<dbReference type="AlphaFoldDB" id="A0A644VUQ9"/>